<dbReference type="InterPro" id="IPR004358">
    <property type="entry name" value="Sig_transdc_His_kin-like_C"/>
</dbReference>
<dbReference type="InterPro" id="IPR000700">
    <property type="entry name" value="PAS-assoc_C"/>
</dbReference>
<evidence type="ECO:0000256" key="4">
    <source>
        <dbReference type="ARBA" id="ARBA00022679"/>
    </source>
</evidence>
<dbReference type="PROSITE" id="PS50109">
    <property type="entry name" value="HIS_KIN"/>
    <property type="match status" value="1"/>
</dbReference>
<dbReference type="InterPro" id="IPR005467">
    <property type="entry name" value="His_kinase_dom"/>
</dbReference>
<protein>
    <recommendedName>
        <fullName evidence="2">histidine kinase</fullName>
        <ecNumber evidence="2">2.7.13.3</ecNumber>
    </recommendedName>
</protein>
<dbReference type="PANTHER" id="PTHR43065">
    <property type="entry name" value="SENSOR HISTIDINE KINASE"/>
    <property type="match status" value="1"/>
</dbReference>
<keyword evidence="4" id="KW-0808">Transferase</keyword>
<dbReference type="GO" id="GO:0016301">
    <property type="term" value="F:kinase activity"/>
    <property type="evidence" value="ECO:0007669"/>
    <property type="project" value="UniProtKB-KW"/>
</dbReference>
<dbReference type="SMART" id="SM00086">
    <property type="entry name" value="PAC"/>
    <property type="match status" value="1"/>
</dbReference>
<accession>A0ABY5E7A2</accession>
<evidence type="ECO:0000256" key="5">
    <source>
        <dbReference type="ARBA" id="ARBA00022741"/>
    </source>
</evidence>
<dbReference type="InterPro" id="IPR036097">
    <property type="entry name" value="HisK_dim/P_sf"/>
</dbReference>
<dbReference type="InterPro" id="IPR036890">
    <property type="entry name" value="HATPase_C_sf"/>
</dbReference>
<gene>
    <name evidence="12" type="ORF">NJU99_00360</name>
</gene>
<dbReference type="SMART" id="SM00091">
    <property type="entry name" value="PAS"/>
    <property type="match status" value="1"/>
</dbReference>
<keyword evidence="3" id="KW-0597">Phosphoprotein</keyword>
<dbReference type="CDD" id="cd00130">
    <property type="entry name" value="PAS"/>
    <property type="match status" value="1"/>
</dbReference>
<dbReference type="Gene3D" id="1.10.287.130">
    <property type="match status" value="1"/>
</dbReference>
<dbReference type="PROSITE" id="PS50113">
    <property type="entry name" value="PAC"/>
    <property type="match status" value="1"/>
</dbReference>
<proteinExistence type="predicted"/>
<dbReference type="InterPro" id="IPR001610">
    <property type="entry name" value="PAC"/>
</dbReference>
<evidence type="ECO:0000259" key="9">
    <source>
        <dbReference type="PROSITE" id="PS50109"/>
    </source>
</evidence>
<evidence type="ECO:0000256" key="3">
    <source>
        <dbReference type="ARBA" id="ARBA00022553"/>
    </source>
</evidence>
<dbReference type="EMBL" id="CP100595">
    <property type="protein sequence ID" value="UTJ06578.1"/>
    <property type="molecule type" value="Genomic_DNA"/>
</dbReference>
<organism evidence="12 13">
    <name type="scientific">Arcobacter roscoffensis</name>
    <dbReference type="NCBI Taxonomy" id="2961520"/>
    <lineage>
        <taxon>Bacteria</taxon>
        <taxon>Pseudomonadati</taxon>
        <taxon>Campylobacterota</taxon>
        <taxon>Epsilonproteobacteria</taxon>
        <taxon>Campylobacterales</taxon>
        <taxon>Arcobacteraceae</taxon>
        <taxon>Arcobacter</taxon>
    </lineage>
</organism>
<dbReference type="SUPFAM" id="SSF47384">
    <property type="entry name" value="Homodimeric domain of signal transducing histidine kinase"/>
    <property type="match status" value="1"/>
</dbReference>
<evidence type="ECO:0000256" key="6">
    <source>
        <dbReference type="ARBA" id="ARBA00022777"/>
    </source>
</evidence>
<keyword evidence="7" id="KW-0067">ATP-binding</keyword>
<dbReference type="InterPro" id="IPR003594">
    <property type="entry name" value="HATPase_dom"/>
</dbReference>
<sequence length="369" mass="42781">MNKEYYHALEKKLNFEDVLLDALPNPIYYKDIKGDFIRCNTRFSELTNTCKKEIIGKSAYEFFPKSAADRNKLIDKEIMKTLQPYEDEVHFIKDNGEVRYYNLSKAVCQDKSGVVKGIVCIMTDITQRIKEKEILIQQSKFAEMGEMIASIAHQWNEPLVELSAQVQKMELFYSTNQIDKEKISNFVEDSMIPIQYMSETLSDFRNFLKPSTVKNEFDLKKAIREIFDIVGKQIFYFNIKVNFDYDKNETFMILGYKNQLKQVILNIINNAKNKITAAYENIDFEGVITIKLRNKKNLTVIEIIDNAGPIKDEIKGQIFDPFFTTKENGTGFGLYMVKTIIEDKMSGKVSARNNGNNVIFSIEIPHKEV</sequence>
<dbReference type="Pfam" id="PF02518">
    <property type="entry name" value="HATPase_c"/>
    <property type="match status" value="1"/>
</dbReference>
<dbReference type="PANTHER" id="PTHR43065:SF10">
    <property type="entry name" value="PEROXIDE STRESS-ACTIVATED HISTIDINE KINASE MAK3"/>
    <property type="match status" value="1"/>
</dbReference>
<keyword evidence="13" id="KW-1185">Reference proteome</keyword>
<dbReference type="NCBIfam" id="TIGR00229">
    <property type="entry name" value="sensory_box"/>
    <property type="match status" value="1"/>
</dbReference>
<feature type="domain" description="PAS" evidence="10">
    <location>
        <begin position="19"/>
        <end position="63"/>
    </location>
</feature>
<dbReference type="Proteomes" id="UP001060012">
    <property type="component" value="Chromosome"/>
</dbReference>
<dbReference type="EC" id="2.7.13.3" evidence="2"/>
<dbReference type="InterPro" id="IPR013656">
    <property type="entry name" value="PAS_4"/>
</dbReference>
<evidence type="ECO:0000256" key="7">
    <source>
        <dbReference type="ARBA" id="ARBA00022840"/>
    </source>
</evidence>
<evidence type="ECO:0000313" key="13">
    <source>
        <dbReference type="Proteomes" id="UP001060012"/>
    </source>
</evidence>
<dbReference type="SMART" id="SM00387">
    <property type="entry name" value="HATPase_c"/>
    <property type="match status" value="1"/>
</dbReference>
<dbReference type="Gene3D" id="3.30.450.20">
    <property type="entry name" value="PAS domain"/>
    <property type="match status" value="1"/>
</dbReference>
<feature type="domain" description="PAC" evidence="11">
    <location>
        <begin position="85"/>
        <end position="137"/>
    </location>
</feature>
<dbReference type="InterPro" id="IPR000014">
    <property type="entry name" value="PAS"/>
</dbReference>
<dbReference type="SUPFAM" id="SSF55785">
    <property type="entry name" value="PYP-like sensor domain (PAS domain)"/>
    <property type="match status" value="1"/>
</dbReference>
<evidence type="ECO:0000259" key="11">
    <source>
        <dbReference type="PROSITE" id="PS50113"/>
    </source>
</evidence>
<keyword evidence="5" id="KW-0547">Nucleotide-binding</keyword>
<keyword evidence="8" id="KW-0902">Two-component regulatory system</keyword>
<dbReference type="SUPFAM" id="SSF55874">
    <property type="entry name" value="ATPase domain of HSP90 chaperone/DNA topoisomerase II/histidine kinase"/>
    <property type="match status" value="1"/>
</dbReference>
<dbReference type="InterPro" id="IPR035965">
    <property type="entry name" value="PAS-like_dom_sf"/>
</dbReference>
<evidence type="ECO:0000313" key="12">
    <source>
        <dbReference type="EMBL" id="UTJ06578.1"/>
    </source>
</evidence>
<comment type="catalytic activity">
    <reaction evidence="1">
        <text>ATP + protein L-histidine = ADP + protein N-phospho-L-histidine.</text>
        <dbReference type="EC" id="2.7.13.3"/>
    </reaction>
</comment>
<name>A0ABY5E7A2_9BACT</name>
<keyword evidence="6 12" id="KW-0418">Kinase</keyword>
<dbReference type="Gene3D" id="3.30.565.10">
    <property type="entry name" value="Histidine kinase-like ATPase, C-terminal domain"/>
    <property type="match status" value="1"/>
</dbReference>
<evidence type="ECO:0000256" key="1">
    <source>
        <dbReference type="ARBA" id="ARBA00000085"/>
    </source>
</evidence>
<dbReference type="RefSeq" id="WP_254576757.1">
    <property type="nucleotide sequence ID" value="NZ_CP100595.1"/>
</dbReference>
<evidence type="ECO:0000256" key="8">
    <source>
        <dbReference type="ARBA" id="ARBA00023012"/>
    </source>
</evidence>
<dbReference type="PROSITE" id="PS50112">
    <property type="entry name" value="PAS"/>
    <property type="match status" value="1"/>
</dbReference>
<evidence type="ECO:0000259" key="10">
    <source>
        <dbReference type="PROSITE" id="PS50112"/>
    </source>
</evidence>
<evidence type="ECO:0000256" key="2">
    <source>
        <dbReference type="ARBA" id="ARBA00012438"/>
    </source>
</evidence>
<dbReference type="Pfam" id="PF08448">
    <property type="entry name" value="PAS_4"/>
    <property type="match status" value="1"/>
</dbReference>
<feature type="domain" description="Histidine kinase" evidence="9">
    <location>
        <begin position="150"/>
        <end position="368"/>
    </location>
</feature>
<reference evidence="12" key="1">
    <citation type="submission" date="2022-07" db="EMBL/GenBank/DDBJ databases">
        <title>Arcobacter roscoffensis sp. nov., a marine bacterium isolated from coastal seawater collected from Roscoff, France.</title>
        <authorList>
            <person name="Pascual J."/>
            <person name="Lepeaux C."/>
            <person name="Methner A."/>
            <person name="Overmann J."/>
        </authorList>
    </citation>
    <scope>NUCLEOTIDE SEQUENCE</scope>
    <source>
        <strain evidence="12">ARW1-2F2</strain>
    </source>
</reference>
<dbReference type="PRINTS" id="PR00344">
    <property type="entry name" value="BCTRLSENSOR"/>
</dbReference>